<keyword evidence="4" id="KW-1185">Reference proteome</keyword>
<organism evidence="3 4">
    <name type="scientific">Schizopora paradoxa</name>
    <dbReference type="NCBI Taxonomy" id="27342"/>
    <lineage>
        <taxon>Eukaryota</taxon>
        <taxon>Fungi</taxon>
        <taxon>Dikarya</taxon>
        <taxon>Basidiomycota</taxon>
        <taxon>Agaricomycotina</taxon>
        <taxon>Agaricomycetes</taxon>
        <taxon>Hymenochaetales</taxon>
        <taxon>Schizoporaceae</taxon>
        <taxon>Schizopora</taxon>
    </lineage>
</organism>
<feature type="region of interest" description="Disordered" evidence="1">
    <location>
        <begin position="562"/>
        <end position="607"/>
    </location>
</feature>
<dbReference type="Pfam" id="PF12146">
    <property type="entry name" value="Hydrolase_4"/>
    <property type="match status" value="1"/>
</dbReference>
<feature type="region of interest" description="Disordered" evidence="1">
    <location>
        <begin position="101"/>
        <end position="198"/>
    </location>
</feature>
<dbReference type="EMBL" id="KQ085889">
    <property type="protein sequence ID" value="KLO19099.1"/>
    <property type="molecule type" value="Genomic_DNA"/>
</dbReference>
<sequence>MSLEIFRPSDLRNPIDYEEITLTAKDGVRVRAYVICQPEPEEKADGSETKGKQREVDPSANHEKAFRTHEDEGYPNYLKDQLEVGAEGSMEDLGLDVFTLPKQYAGRRPSRTSKRSSRRSSNATTSATPTQPSPNSQLPQTNVPTASQANRTSSPPAKRSSTSSTQKTPTTPSSPHFSQNPGQASQSKPPIPVSKPSVHPVTPTVLVFHGNANDIGGALPLAEWFHRGPTSGCTGRYGCHALREASKPTGEGWGFDWEVSENGKDGEPYVLSDEEEFRACGGMKRLRDSLGVVKCNVVMLSPRGYGNSEGSPCMKGFQRDADAALDYIIAHPRLGHAPIILYGQSLGGAVAIDLAARRGESISALIVENTFTSLRLLVRDMLPIFKPFAPFLKAWNSLSCFPPPAKSGKRKDCTVKREAPKDSSRPEKSPGNVVNNGGSSKAPDNKESRSWFTKLRNIFTRKKRAASKAKPELQSLPHTRQTARNRPRRTLSVFPPEGPNAKVKGHGKKKKGVPPSVAVLMLSGALDQVVPSTHMRTLWEAATAPIGNEERDDHLARGLNSREVEFEGPSRRGTTSSVGTSLSETSSFDRKDPGTQRRSDASDCPNARTHRRLATFASFPQGDHSDTWDNPGYWGIVGSFLERCVAQYVSSESTSSGADAPTRSPRGRAAQGGGAREGTADSGIGMGIVLDDPRLETLRKGERQPRKMQSWDEVAQRRRESWESLGMHRASIPGPLHGVARVGGSTRGRSRSSSPPSPSIMENLVTASAKAAPEEPHHE</sequence>
<evidence type="ECO:0000313" key="3">
    <source>
        <dbReference type="EMBL" id="KLO19099.1"/>
    </source>
</evidence>
<dbReference type="Gene3D" id="3.40.50.1820">
    <property type="entry name" value="alpha/beta hydrolase"/>
    <property type="match status" value="1"/>
</dbReference>
<gene>
    <name evidence="3" type="ORF">SCHPADRAFT_935687</name>
</gene>
<accession>A0A0H2S592</accession>
<dbReference type="Proteomes" id="UP000053477">
    <property type="component" value="Unassembled WGS sequence"/>
</dbReference>
<evidence type="ECO:0000256" key="1">
    <source>
        <dbReference type="SAM" id="MobiDB-lite"/>
    </source>
</evidence>
<dbReference type="PANTHER" id="PTHR12277">
    <property type="entry name" value="ALPHA/BETA HYDROLASE DOMAIN-CONTAINING PROTEIN"/>
    <property type="match status" value="1"/>
</dbReference>
<feature type="compositionally biased region" description="Low complexity" evidence="1">
    <location>
        <begin position="571"/>
        <end position="586"/>
    </location>
</feature>
<dbReference type="AlphaFoldDB" id="A0A0H2S592"/>
<feature type="compositionally biased region" description="Polar residues" evidence="1">
    <location>
        <begin position="138"/>
        <end position="150"/>
    </location>
</feature>
<dbReference type="GO" id="GO:0016020">
    <property type="term" value="C:membrane"/>
    <property type="evidence" value="ECO:0007669"/>
    <property type="project" value="TreeGrafter"/>
</dbReference>
<proteinExistence type="predicted"/>
<dbReference type="SUPFAM" id="SSF53474">
    <property type="entry name" value="alpha/beta-Hydrolases"/>
    <property type="match status" value="1"/>
</dbReference>
<feature type="compositionally biased region" description="Polar residues" evidence="1">
    <location>
        <begin position="176"/>
        <end position="186"/>
    </location>
</feature>
<feature type="region of interest" description="Disordered" evidence="1">
    <location>
        <begin position="726"/>
        <end position="779"/>
    </location>
</feature>
<feature type="compositionally biased region" description="Low complexity" evidence="1">
    <location>
        <begin position="151"/>
        <end position="175"/>
    </location>
</feature>
<dbReference type="InterPro" id="IPR022742">
    <property type="entry name" value="Hydrolase_4"/>
</dbReference>
<feature type="region of interest" description="Disordered" evidence="1">
    <location>
        <begin position="652"/>
        <end position="687"/>
    </location>
</feature>
<dbReference type="OrthoDB" id="10249433at2759"/>
<dbReference type="GO" id="GO:0008474">
    <property type="term" value="F:palmitoyl-(protein) hydrolase activity"/>
    <property type="evidence" value="ECO:0007669"/>
    <property type="project" value="TreeGrafter"/>
</dbReference>
<dbReference type="STRING" id="27342.A0A0H2S592"/>
<feature type="compositionally biased region" description="Low complexity" evidence="1">
    <location>
        <begin position="119"/>
        <end position="137"/>
    </location>
</feature>
<feature type="region of interest" description="Disordered" evidence="1">
    <location>
        <begin position="38"/>
        <end position="80"/>
    </location>
</feature>
<evidence type="ECO:0000259" key="2">
    <source>
        <dbReference type="Pfam" id="PF12146"/>
    </source>
</evidence>
<feature type="compositionally biased region" description="Basic and acidic residues" evidence="1">
    <location>
        <begin position="587"/>
        <end position="601"/>
    </location>
</feature>
<dbReference type="InterPro" id="IPR029058">
    <property type="entry name" value="AB_hydrolase_fold"/>
</dbReference>
<protein>
    <submittedName>
        <fullName evidence="3">Alpha/beta-hydrolase</fullName>
    </submittedName>
</protein>
<name>A0A0H2S592_9AGAM</name>
<dbReference type="InParanoid" id="A0A0H2S592"/>
<feature type="domain" description="Serine aminopeptidase S33" evidence="2">
    <location>
        <begin position="283"/>
        <end position="389"/>
    </location>
</feature>
<keyword evidence="3" id="KW-0378">Hydrolase</keyword>
<reference evidence="3 4" key="1">
    <citation type="submission" date="2015-04" db="EMBL/GenBank/DDBJ databases">
        <title>Complete genome sequence of Schizopora paradoxa KUC8140, a cosmopolitan wood degrader in East Asia.</title>
        <authorList>
            <consortium name="DOE Joint Genome Institute"/>
            <person name="Min B."/>
            <person name="Park H."/>
            <person name="Jang Y."/>
            <person name="Kim J.-J."/>
            <person name="Kim K.H."/>
            <person name="Pangilinan J."/>
            <person name="Lipzen A."/>
            <person name="Riley R."/>
            <person name="Grigoriev I.V."/>
            <person name="Spatafora J.W."/>
            <person name="Choi I.-G."/>
        </authorList>
    </citation>
    <scope>NUCLEOTIDE SEQUENCE [LARGE SCALE GENOMIC DNA]</scope>
    <source>
        <strain evidence="3 4">KUC8140</strain>
    </source>
</reference>
<evidence type="ECO:0000313" key="4">
    <source>
        <dbReference type="Proteomes" id="UP000053477"/>
    </source>
</evidence>
<dbReference type="PANTHER" id="PTHR12277:SF81">
    <property type="entry name" value="PROTEIN ABHD13"/>
    <property type="match status" value="1"/>
</dbReference>
<feature type="region of interest" description="Disordered" evidence="1">
    <location>
        <begin position="404"/>
        <end position="448"/>
    </location>
</feature>
<feature type="compositionally biased region" description="Basic and acidic residues" evidence="1">
    <location>
        <begin position="40"/>
        <end position="72"/>
    </location>
</feature>
<feature type="compositionally biased region" description="Basic and acidic residues" evidence="1">
    <location>
        <begin position="410"/>
        <end position="428"/>
    </location>
</feature>
<feature type="region of interest" description="Disordered" evidence="1">
    <location>
        <begin position="462"/>
        <end position="512"/>
    </location>
</feature>
<feature type="compositionally biased region" description="Basic residues" evidence="1">
    <location>
        <begin position="108"/>
        <end position="118"/>
    </location>
</feature>
<feature type="compositionally biased region" description="Basic residues" evidence="1">
    <location>
        <begin position="503"/>
        <end position="512"/>
    </location>
</feature>